<evidence type="ECO:0000313" key="2">
    <source>
        <dbReference type="Proteomes" id="UP000681343"/>
    </source>
</evidence>
<dbReference type="RefSeq" id="WP_212820113.1">
    <property type="nucleotide sequence ID" value="NZ_AP023415.1"/>
</dbReference>
<sequence length="144" mass="16388">MKTLKKHWKWAALAAVIVLLIAIFTTWRPVKNPATQEYIVGSGNCRGQVDTARFLAVDDAFAIGADEDGMAVFKNPARALRALRTHYGEGIWAVQKELYMLPLTPYTYNLYGMYGWQLTEGTEEELRQARFVTGFVDIYENSFQ</sequence>
<dbReference type="EMBL" id="AP023415">
    <property type="protein sequence ID" value="BCK78982.1"/>
    <property type="molecule type" value="Genomic_DNA"/>
</dbReference>
<accession>A0A810PY34</accession>
<reference evidence="1" key="1">
    <citation type="submission" date="2020-09" db="EMBL/GenBank/DDBJ databases">
        <title>New species isolated from human feces.</title>
        <authorList>
            <person name="Kitahara M."/>
            <person name="Shigeno Y."/>
            <person name="Shime M."/>
            <person name="Matsumoto Y."/>
            <person name="Nakamura S."/>
            <person name="Motooka D."/>
            <person name="Fukuoka S."/>
            <person name="Nishikawa H."/>
            <person name="Benno Y."/>
        </authorList>
    </citation>
    <scope>NUCLEOTIDE SEQUENCE</scope>
    <source>
        <strain evidence="1">MM35</strain>
    </source>
</reference>
<gene>
    <name evidence="1" type="ORF">MM35RIKEN_11740</name>
</gene>
<dbReference type="Proteomes" id="UP000681343">
    <property type="component" value="Chromosome"/>
</dbReference>
<evidence type="ECO:0000313" key="1">
    <source>
        <dbReference type="EMBL" id="BCK78982.1"/>
    </source>
</evidence>
<proteinExistence type="predicted"/>
<name>A0A810PY34_9FIRM</name>
<dbReference type="KEGG" id="vfa:MM35RIKEN_11740"/>
<organism evidence="1 2">
    <name type="scientific">Vescimonas fastidiosa</name>
    <dbReference type="NCBI Taxonomy" id="2714353"/>
    <lineage>
        <taxon>Bacteria</taxon>
        <taxon>Bacillati</taxon>
        <taxon>Bacillota</taxon>
        <taxon>Clostridia</taxon>
        <taxon>Eubacteriales</taxon>
        <taxon>Oscillospiraceae</taxon>
        <taxon>Vescimonas</taxon>
    </lineage>
</organism>
<dbReference type="AlphaFoldDB" id="A0A810PY34"/>
<keyword evidence="2" id="KW-1185">Reference proteome</keyword>
<protein>
    <submittedName>
        <fullName evidence="1">Uncharacterized protein</fullName>
    </submittedName>
</protein>